<dbReference type="Pfam" id="PF00378">
    <property type="entry name" value="ECH_1"/>
    <property type="match status" value="1"/>
</dbReference>
<proteinExistence type="predicted"/>
<dbReference type="Gene3D" id="6.10.250.170">
    <property type="match status" value="1"/>
</dbReference>
<organism evidence="1">
    <name type="scientific">Heterosigma akashiwo</name>
    <name type="common">Chromophytic alga</name>
    <name type="synonym">Heterosigma carterae</name>
    <dbReference type="NCBI Taxonomy" id="2829"/>
    <lineage>
        <taxon>Eukaryota</taxon>
        <taxon>Sar</taxon>
        <taxon>Stramenopiles</taxon>
        <taxon>Ochrophyta</taxon>
        <taxon>Raphidophyceae</taxon>
        <taxon>Chattonellales</taxon>
        <taxon>Chattonellaceae</taxon>
        <taxon>Heterosigma</taxon>
    </lineage>
</organism>
<dbReference type="InterPro" id="IPR001753">
    <property type="entry name" value="Enoyl-CoA_hydra/iso"/>
</dbReference>
<dbReference type="InterPro" id="IPR029045">
    <property type="entry name" value="ClpP/crotonase-like_dom_sf"/>
</dbReference>
<reference evidence="1" key="1">
    <citation type="submission" date="2021-01" db="EMBL/GenBank/DDBJ databases">
        <authorList>
            <person name="Corre E."/>
            <person name="Pelletier E."/>
            <person name="Niang G."/>
            <person name="Scheremetjew M."/>
            <person name="Finn R."/>
            <person name="Kale V."/>
            <person name="Holt S."/>
            <person name="Cochrane G."/>
            <person name="Meng A."/>
            <person name="Brown T."/>
            <person name="Cohen L."/>
        </authorList>
    </citation>
    <scope>NUCLEOTIDE SEQUENCE</scope>
    <source>
        <strain evidence="1">CCMP3107</strain>
    </source>
</reference>
<dbReference type="GO" id="GO:0006635">
    <property type="term" value="P:fatty acid beta-oxidation"/>
    <property type="evidence" value="ECO:0007669"/>
    <property type="project" value="TreeGrafter"/>
</dbReference>
<protein>
    <submittedName>
        <fullName evidence="1">Uncharacterized protein</fullName>
    </submittedName>
</protein>
<dbReference type="AlphaFoldDB" id="A0A7S3XXK5"/>
<dbReference type="PANTHER" id="PTHR11941:SF45">
    <property type="entry name" value="ENOYL-COA DELTA ISOMERASE 1, MITOCHONDRIAL"/>
    <property type="match status" value="1"/>
</dbReference>
<sequence length="330" mass="35941">MQRLLHPLIHCTPPTALRKYLGRDTAVIQSFRALSARSMSGKPMVNLTYQEVTTKYQHTGQEHGFRIARVSMNRPPANSLNKTMIDEIKAAISEVERESVSPSRKDQKHCSAMILDSTLSNIYCAGLDLEVLHDPSSKEELREFWTSLQDLWLTLYGTPVATIAAVAGHAPAGGALLAAACDHRLMAGDRPGITIGLNETRFGIIVPTFFIDTFVNVMGQGAAERALVLGALLAPAQAQRLGLVDQVLPAAELDAEALKVAAAYSEADPVARGLTKRALRRPALDRLRARRDADREEFVEFIMHPRVQAGLGAYLAGLKKKATAGKKAKL</sequence>
<evidence type="ECO:0000313" key="1">
    <source>
        <dbReference type="EMBL" id="CAE0635076.1"/>
    </source>
</evidence>
<dbReference type="GO" id="GO:0005739">
    <property type="term" value="C:mitochondrion"/>
    <property type="evidence" value="ECO:0007669"/>
    <property type="project" value="TreeGrafter"/>
</dbReference>
<accession>A0A7S3XXK5</accession>
<name>A0A7S3XXK5_HETAK</name>
<dbReference type="PANTHER" id="PTHR11941">
    <property type="entry name" value="ENOYL-COA HYDRATASE-RELATED"/>
    <property type="match status" value="1"/>
</dbReference>
<dbReference type="SUPFAM" id="SSF52096">
    <property type="entry name" value="ClpP/crotonase"/>
    <property type="match status" value="1"/>
</dbReference>
<dbReference type="EMBL" id="HBIU01029961">
    <property type="protein sequence ID" value="CAE0635076.1"/>
    <property type="molecule type" value="Transcribed_RNA"/>
</dbReference>
<dbReference type="CDD" id="cd06558">
    <property type="entry name" value="crotonase-like"/>
    <property type="match status" value="1"/>
</dbReference>
<dbReference type="Gene3D" id="3.90.226.10">
    <property type="entry name" value="2-enoyl-CoA Hydratase, Chain A, domain 1"/>
    <property type="match status" value="1"/>
</dbReference>
<gene>
    <name evidence="1" type="ORF">HAKA00212_LOCUS13816</name>
</gene>